<feature type="region of interest" description="Disordered" evidence="1">
    <location>
        <begin position="1"/>
        <end position="27"/>
    </location>
</feature>
<feature type="region of interest" description="Disordered" evidence="1">
    <location>
        <begin position="50"/>
        <end position="127"/>
    </location>
</feature>
<dbReference type="EMBL" id="CANHGI010000005">
    <property type="protein sequence ID" value="CAI5450336.1"/>
    <property type="molecule type" value="Genomic_DNA"/>
</dbReference>
<evidence type="ECO:0000313" key="3">
    <source>
        <dbReference type="Proteomes" id="UP001152747"/>
    </source>
</evidence>
<accession>A0A9P1ISH3</accession>
<feature type="compositionally biased region" description="Polar residues" evidence="1">
    <location>
        <begin position="17"/>
        <end position="27"/>
    </location>
</feature>
<reference evidence="2" key="1">
    <citation type="submission" date="2022-11" db="EMBL/GenBank/DDBJ databases">
        <authorList>
            <person name="Kikuchi T."/>
        </authorList>
    </citation>
    <scope>NUCLEOTIDE SEQUENCE</scope>
    <source>
        <strain evidence="2">PS1010</strain>
    </source>
</reference>
<name>A0A9P1ISH3_9PELO</name>
<gene>
    <name evidence="2" type="ORF">CAMP_LOCUS12973</name>
</gene>
<feature type="compositionally biased region" description="Basic residues" evidence="1">
    <location>
        <begin position="93"/>
        <end position="111"/>
    </location>
</feature>
<evidence type="ECO:0000313" key="2">
    <source>
        <dbReference type="EMBL" id="CAI5450336.1"/>
    </source>
</evidence>
<evidence type="ECO:0000256" key="1">
    <source>
        <dbReference type="SAM" id="MobiDB-lite"/>
    </source>
</evidence>
<organism evidence="2 3">
    <name type="scientific">Caenorhabditis angaria</name>
    <dbReference type="NCBI Taxonomy" id="860376"/>
    <lineage>
        <taxon>Eukaryota</taxon>
        <taxon>Metazoa</taxon>
        <taxon>Ecdysozoa</taxon>
        <taxon>Nematoda</taxon>
        <taxon>Chromadorea</taxon>
        <taxon>Rhabditida</taxon>
        <taxon>Rhabditina</taxon>
        <taxon>Rhabditomorpha</taxon>
        <taxon>Rhabditoidea</taxon>
        <taxon>Rhabditidae</taxon>
        <taxon>Peloderinae</taxon>
        <taxon>Caenorhabditis</taxon>
    </lineage>
</organism>
<dbReference type="Proteomes" id="UP001152747">
    <property type="component" value="Unassembled WGS sequence"/>
</dbReference>
<dbReference type="AlphaFoldDB" id="A0A9P1ISH3"/>
<feature type="compositionally biased region" description="Basic and acidic residues" evidence="1">
    <location>
        <begin position="117"/>
        <end position="127"/>
    </location>
</feature>
<protein>
    <submittedName>
        <fullName evidence="2">Uncharacterized protein</fullName>
    </submittedName>
</protein>
<proteinExistence type="predicted"/>
<comment type="caution">
    <text evidence="2">The sequence shown here is derived from an EMBL/GenBank/DDBJ whole genome shotgun (WGS) entry which is preliminary data.</text>
</comment>
<sequence>MGANASNPRLRRRAFTTHPSATYTRNRSATVAHNLPLMTEYDVKKMWEQWQKGAEDSASQASASPPVSIRKKNSDAASEDSGLGAEQFEQQQRKTKRRTILKKILMRRKKTASFAESRMRSKSLGEL</sequence>
<keyword evidence="3" id="KW-1185">Reference proteome</keyword>